<dbReference type="InterPro" id="IPR000281">
    <property type="entry name" value="HTH_RpiR"/>
</dbReference>
<dbReference type="AlphaFoldDB" id="A0A8G0ZUB7"/>
<dbReference type="InterPro" id="IPR009057">
    <property type="entry name" value="Homeodomain-like_sf"/>
</dbReference>
<reference evidence="5" key="1">
    <citation type="submission" date="2021-02" db="EMBL/GenBank/DDBJ databases">
        <title>Rhodobacter shimadae sp. nov., an aerobic anoxygenic phototrophic bacterium isolated from a hot spring.</title>
        <authorList>
            <person name="Muramatsu S."/>
            <person name="Haruta S."/>
            <person name="Hirose S."/>
            <person name="Hanada S."/>
        </authorList>
    </citation>
    <scope>NUCLEOTIDE SEQUENCE</scope>
    <source>
        <strain evidence="5">N10</strain>
    </source>
</reference>
<keyword evidence="1" id="KW-0805">Transcription regulation</keyword>
<dbReference type="EMBL" id="CP069370">
    <property type="protein sequence ID" value="QYZ70217.1"/>
    <property type="molecule type" value="Genomic_DNA"/>
</dbReference>
<dbReference type="GO" id="GO:0003700">
    <property type="term" value="F:DNA-binding transcription factor activity"/>
    <property type="evidence" value="ECO:0007669"/>
    <property type="project" value="InterPro"/>
</dbReference>
<keyword evidence="6" id="KW-1185">Reference proteome</keyword>
<dbReference type="Proteomes" id="UP000826300">
    <property type="component" value="Chromosome"/>
</dbReference>
<proteinExistence type="predicted"/>
<dbReference type="Pfam" id="PF01380">
    <property type="entry name" value="SIS"/>
    <property type="match status" value="1"/>
</dbReference>
<dbReference type="InterPro" id="IPR035472">
    <property type="entry name" value="RpiR-like_SIS"/>
</dbReference>
<dbReference type="KEGG" id="nsm:JO391_01375"/>
<dbReference type="CDD" id="cd05013">
    <property type="entry name" value="SIS_RpiR"/>
    <property type="match status" value="1"/>
</dbReference>
<evidence type="ECO:0000313" key="5">
    <source>
        <dbReference type="EMBL" id="QYZ70217.1"/>
    </source>
</evidence>
<dbReference type="SUPFAM" id="SSF46689">
    <property type="entry name" value="Homeodomain-like"/>
    <property type="match status" value="1"/>
</dbReference>
<organism evidence="5 6">
    <name type="scientific">Neotabrizicola shimadae</name>
    <dbReference type="NCBI Taxonomy" id="2807096"/>
    <lineage>
        <taxon>Bacteria</taxon>
        <taxon>Pseudomonadati</taxon>
        <taxon>Pseudomonadota</taxon>
        <taxon>Alphaproteobacteria</taxon>
        <taxon>Rhodobacterales</taxon>
        <taxon>Paracoccaceae</taxon>
        <taxon>Neotabrizicola</taxon>
    </lineage>
</organism>
<dbReference type="GO" id="GO:1901135">
    <property type="term" value="P:carbohydrate derivative metabolic process"/>
    <property type="evidence" value="ECO:0007669"/>
    <property type="project" value="InterPro"/>
</dbReference>
<dbReference type="PANTHER" id="PTHR30514:SF18">
    <property type="entry name" value="RPIR-FAMILY TRANSCRIPTIONAL REGULATOR"/>
    <property type="match status" value="1"/>
</dbReference>
<sequence>MDKSPTDRSADSAIEQRMRTALPDLTRAERQLATHILSHFPVSALGSITALAKAAEVSTPTVVRLVQKLGYKGYPDYQQALRAEVETMLVSPMGRQDRWTEGAPDSHILNRYADAVVANLSATLGQIDHADFDAAAALIADPSRHVWCIGGRLTHVAADYAATLLVGARPDVSLISGTVLNWQAALLDMAPGDVLLAFDIRRYEATVVQVCEMAAEQGAEVVLITDRWRSPAADKARHVMAAHVQTPLASDSIVSLLVLVETLLASVQARIWDISEARLKRMEDLYARARFFHRSR</sequence>
<dbReference type="InterPro" id="IPR046348">
    <property type="entry name" value="SIS_dom_sf"/>
</dbReference>
<gene>
    <name evidence="5" type="ORF">JO391_01375</name>
</gene>
<dbReference type="SUPFAM" id="SSF53697">
    <property type="entry name" value="SIS domain"/>
    <property type="match status" value="1"/>
</dbReference>
<dbReference type="InterPro" id="IPR047640">
    <property type="entry name" value="RpiR-like"/>
</dbReference>
<dbReference type="GO" id="GO:0003677">
    <property type="term" value="F:DNA binding"/>
    <property type="evidence" value="ECO:0007669"/>
    <property type="project" value="UniProtKB-KW"/>
</dbReference>
<name>A0A8G0ZUB7_9RHOB</name>
<dbReference type="Gene3D" id="1.10.10.10">
    <property type="entry name" value="Winged helix-like DNA-binding domain superfamily/Winged helix DNA-binding domain"/>
    <property type="match status" value="1"/>
</dbReference>
<dbReference type="PROSITE" id="PS51071">
    <property type="entry name" value="HTH_RPIR"/>
    <property type="match status" value="1"/>
</dbReference>
<dbReference type="GO" id="GO:0097367">
    <property type="term" value="F:carbohydrate derivative binding"/>
    <property type="evidence" value="ECO:0007669"/>
    <property type="project" value="InterPro"/>
</dbReference>
<protein>
    <submittedName>
        <fullName evidence="5">MurR/RpiR family transcriptional regulator</fullName>
    </submittedName>
</protein>
<dbReference type="InterPro" id="IPR036388">
    <property type="entry name" value="WH-like_DNA-bd_sf"/>
</dbReference>
<evidence type="ECO:0000259" key="4">
    <source>
        <dbReference type="PROSITE" id="PS51071"/>
    </source>
</evidence>
<evidence type="ECO:0000256" key="3">
    <source>
        <dbReference type="ARBA" id="ARBA00023163"/>
    </source>
</evidence>
<dbReference type="RefSeq" id="WP_220662433.1">
    <property type="nucleotide sequence ID" value="NZ_CP069370.1"/>
</dbReference>
<dbReference type="Pfam" id="PF01418">
    <property type="entry name" value="HTH_6"/>
    <property type="match status" value="1"/>
</dbReference>
<keyword evidence="3" id="KW-0804">Transcription</keyword>
<keyword evidence="2" id="KW-0238">DNA-binding</keyword>
<evidence type="ECO:0000256" key="1">
    <source>
        <dbReference type="ARBA" id="ARBA00023015"/>
    </source>
</evidence>
<evidence type="ECO:0000256" key="2">
    <source>
        <dbReference type="ARBA" id="ARBA00023125"/>
    </source>
</evidence>
<accession>A0A8G0ZUB7</accession>
<dbReference type="InterPro" id="IPR001347">
    <property type="entry name" value="SIS_dom"/>
</dbReference>
<dbReference type="PANTHER" id="PTHR30514">
    <property type="entry name" value="GLUCOKINASE"/>
    <property type="match status" value="1"/>
</dbReference>
<evidence type="ECO:0000313" key="6">
    <source>
        <dbReference type="Proteomes" id="UP000826300"/>
    </source>
</evidence>
<feature type="domain" description="HTH rpiR-type" evidence="4">
    <location>
        <begin position="12"/>
        <end position="88"/>
    </location>
</feature>
<dbReference type="Gene3D" id="3.40.50.10490">
    <property type="entry name" value="Glucose-6-phosphate isomerase like protein, domain 1"/>
    <property type="match status" value="1"/>
</dbReference>